<dbReference type="InterPro" id="IPR050818">
    <property type="entry name" value="KCNH_animal-type"/>
</dbReference>
<evidence type="ECO:0000313" key="5">
    <source>
        <dbReference type="Proteomes" id="UP001190700"/>
    </source>
</evidence>
<dbReference type="AlphaFoldDB" id="A0AAE0GGB2"/>
<feature type="compositionally biased region" description="Basic and acidic residues" evidence="2">
    <location>
        <begin position="1017"/>
        <end position="1029"/>
    </location>
</feature>
<evidence type="ECO:0000259" key="3">
    <source>
        <dbReference type="PROSITE" id="PS50042"/>
    </source>
</evidence>
<feature type="domain" description="Cyclic nucleotide-binding" evidence="3">
    <location>
        <begin position="302"/>
        <end position="391"/>
    </location>
</feature>
<dbReference type="GO" id="GO:0042391">
    <property type="term" value="P:regulation of membrane potential"/>
    <property type="evidence" value="ECO:0007669"/>
    <property type="project" value="TreeGrafter"/>
</dbReference>
<keyword evidence="1" id="KW-0175">Coiled coil</keyword>
<feature type="region of interest" description="Disordered" evidence="2">
    <location>
        <begin position="1045"/>
        <end position="1075"/>
    </location>
</feature>
<evidence type="ECO:0000313" key="4">
    <source>
        <dbReference type="EMBL" id="KAK3277537.1"/>
    </source>
</evidence>
<evidence type="ECO:0000256" key="2">
    <source>
        <dbReference type="SAM" id="MobiDB-lite"/>
    </source>
</evidence>
<evidence type="ECO:0000256" key="1">
    <source>
        <dbReference type="SAM" id="Coils"/>
    </source>
</evidence>
<organism evidence="4 5">
    <name type="scientific">Cymbomonas tetramitiformis</name>
    <dbReference type="NCBI Taxonomy" id="36881"/>
    <lineage>
        <taxon>Eukaryota</taxon>
        <taxon>Viridiplantae</taxon>
        <taxon>Chlorophyta</taxon>
        <taxon>Pyramimonadophyceae</taxon>
        <taxon>Pyramimonadales</taxon>
        <taxon>Pyramimonadaceae</taxon>
        <taxon>Cymbomonas</taxon>
    </lineage>
</organism>
<reference evidence="4 5" key="1">
    <citation type="journal article" date="2015" name="Genome Biol. Evol.">
        <title>Comparative Genomics of a Bacterivorous Green Alga Reveals Evolutionary Causalities and Consequences of Phago-Mixotrophic Mode of Nutrition.</title>
        <authorList>
            <person name="Burns J.A."/>
            <person name="Paasch A."/>
            <person name="Narechania A."/>
            <person name="Kim E."/>
        </authorList>
    </citation>
    <scope>NUCLEOTIDE SEQUENCE [LARGE SCALE GENOMIC DNA]</scope>
    <source>
        <strain evidence="4 5">PLY_AMNH</strain>
    </source>
</reference>
<dbReference type="GO" id="GO:0005249">
    <property type="term" value="F:voltage-gated potassium channel activity"/>
    <property type="evidence" value="ECO:0007669"/>
    <property type="project" value="TreeGrafter"/>
</dbReference>
<dbReference type="CDD" id="cd00038">
    <property type="entry name" value="CAP_ED"/>
    <property type="match status" value="2"/>
</dbReference>
<accession>A0AAE0GGB2</accession>
<feature type="coiled-coil region" evidence="1">
    <location>
        <begin position="749"/>
        <end position="797"/>
    </location>
</feature>
<feature type="compositionally biased region" description="Polar residues" evidence="2">
    <location>
        <begin position="992"/>
        <end position="1010"/>
    </location>
</feature>
<dbReference type="Gene3D" id="2.60.120.10">
    <property type="entry name" value="Jelly Rolls"/>
    <property type="match status" value="2"/>
</dbReference>
<feature type="region of interest" description="Disordered" evidence="2">
    <location>
        <begin position="963"/>
        <end position="1029"/>
    </location>
</feature>
<dbReference type="PANTHER" id="PTHR10217">
    <property type="entry name" value="VOLTAGE AND LIGAND GATED POTASSIUM CHANNEL"/>
    <property type="match status" value="1"/>
</dbReference>
<dbReference type="PANTHER" id="PTHR10217:SF435">
    <property type="entry name" value="POTASSIUM VOLTAGE-GATED CHANNEL PROTEIN EAG"/>
    <property type="match status" value="1"/>
</dbReference>
<comment type="caution">
    <text evidence="4">The sequence shown here is derived from an EMBL/GenBank/DDBJ whole genome shotgun (WGS) entry which is preliminary data.</text>
</comment>
<gene>
    <name evidence="4" type="ORF">CYMTET_14465</name>
</gene>
<dbReference type="EMBL" id="LGRX02006061">
    <property type="protein sequence ID" value="KAK3277537.1"/>
    <property type="molecule type" value="Genomic_DNA"/>
</dbReference>
<feature type="compositionally biased region" description="Basic and acidic residues" evidence="2">
    <location>
        <begin position="1045"/>
        <end position="1064"/>
    </location>
</feature>
<dbReference type="InterPro" id="IPR014710">
    <property type="entry name" value="RmlC-like_jellyroll"/>
</dbReference>
<name>A0AAE0GGB2_9CHLO</name>
<dbReference type="InterPro" id="IPR000595">
    <property type="entry name" value="cNMP-bd_dom"/>
</dbReference>
<feature type="domain" description="Cyclic nucleotide-binding" evidence="3">
    <location>
        <begin position="118"/>
        <end position="216"/>
    </location>
</feature>
<dbReference type="SMART" id="SM00100">
    <property type="entry name" value="cNMP"/>
    <property type="match status" value="2"/>
</dbReference>
<proteinExistence type="predicted"/>
<dbReference type="Proteomes" id="UP001190700">
    <property type="component" value="Unassembled WGS sequence"/>
</dbReference>
<dbReference type="GO" id="GO:0005886">
    <property type="term" value="C:plasma membrane"/>
    <property type="evidence" value="ECO:0007669"/>
    <property type="project" value="TreeGrafter"/>
</dbReference>
<dbReference type="SUPFAM" id="SSF51206">
    <property type="entry name" value="cAMP-binding domain-like"/>
    <property type="match status" value="2"/>
</dbReference>
<dbReference type="InterPro" id="IPR018490">
    <property type="entry name" value="cNMP-bd_dom_sf"/>
</dbReference>
<dbReference type="PROSITE" id="PS50042">
    <property type="entry name" value="CNMP_BINDING_3"/>
    <property type="match status" value="2"/>
</dbReference>
<protein>
    <recommendedName>
        <fullName evidence="3">Cyclic nucleotide-binding domain-containing protein</fullName>
    </recommendedName>
</protein>
<feature type="region of interest" description="Disordered" evidence="2">
    <location>
        <begin position="442"/>
        <end position="464"/>
    </location>
</feature>
<keyword evidence="5" id="KW-1185">Reference proteome</keyword>
<sequence>MVVLDAYQQMLAKTKRSNLVAMDVTGSIGNFNPNLQEVGPFTLALNDHQKRRLPIASTPEELDVEEMTHLREMLGLHNVDGFEDDEGIEQEPLAQLESTMKASAAIVLLEQVQNTSRYFYGFDAIELQVLAEVFTKLLLVPGTPVMRKGDAPTFVAVVLGGVVDLLDSSGEKIESACHGAVLGARELFHGMQRALDAVCNPTEPTMLLVITFKQLILMNNRYPLLGVKLMRMFCKSSLFQMSEWLADHVEPESARTLEETPCTRCTTLRTLCDSCLQSRVSQLKAAHKLGRKHKEQQPPKGLFPAITDDDLTLLAKRLTLCRYNACDLVLEQGDVATCMFFCLAGSVDVRIGGLGGKVVATKGVGEYVGEFAFVSSTYGNPPATRSASIYANALDGCVLGMITNEQLVKLNIDQPLLGFKVALRLGELVTLALRIQVRNMDQQLTKRSSDPEAPRRRGKRREQVEVQPGSLMQVLLEKFELSTKGKAAGGKRMSTKKSVFSRVPNPRLSIAGTLSEGPGVATDKAAAEDLGSVRDAVMDYITLEVGRRSDMETLQIYQRRSGRDKLGTLLEGLSKTSSTVENLLKPPHEDPLAVYTDDGKEVDEEEEEYDGEAGMIPLLVVAAADMDRCGVIAHRCSQRLNTLATKVEEQNNMCREQALRNIQVSEQMALVKQENEEFQQAGRFRLHQNSGDQTSQLQQAQVQLQERVQPGSAREKLALSLDVSANTAMGGNMVCAVPERLLQQFVETTHSATRRVEELEGQLVNQEEASKGHQQIQDEALAKVKKLEAKVGELSQSLRNVGADMEAARRQASLFHVALDRILELESSFGQLMKTTRANKYTELTEELEMYKANQHADWKCAQPEACWPESSPSPRVLRTTGAGFRTINLPTPPPYSIVPPSPRSQMIEEALQDGRPLTARARMVTTSTNTTGAPPSLGAFLAKQDQEADDVEEKRFRHQGYCWTPMPVDIPSRDPKNSQAIGGDMLDGNVQDPSVPTWNAKHPQQLQKKSLSSPRTSRDSRRSPDAIRVRESLLLDWEELKKIDSSNEKEMRARRAKLLEQKKKSAQADGRMIR</sequence>